<sequence length="181" mass="20094">MVQAEVRCSDFIDAAQFHQEEGVKIRLDKFTVAVLAVVGLLIVAAIVTVSVRGAGEASPTYRTEDAPETPIYNAFWALRTGDIATARAQYSKKVLEEVASQQGYGPLRGETYTYSDTARRLRVLNVRIDPQDPNRAYVTIAIDVYSTGGLFSSGSTWTSERVVEVIREDGAWKINAQEYFY</sequence>
<protein>
    <recommendedName>
        <fullName evidence="4">DUF4878 domain-containing protein</fullName>
    </recommendedName>
</protein>
<keyword evidence="1" id="KW-1133">Transmembrane helix</keyword>
<keyword evidence="3" id="KW-1185">Reference proteome</keyword>
<organism evidence="2 3">
    <name type="scientific">Caldilinea aerophila (strain DSM 14535 / JCM 11387 / NBRC 104270 / STL-6-O1)</name>
    <dbReference type="NCBI Taxonomy" id="926550"/>
    <lineage>
        <taxon>Bacteria</taxon>
        <taxon>Bacillati</taxon>
        <taxon>Chloroflexota</taxon>
        <taxon>Caldilineae</taxon>
        <taxon>Caldilineales</taxon>
        <taxon>Caldilineaceae</taxon>
        <taxon>Caldilinea</taxon>
    </lineage>
</organism>
<evidence type="ECO:0008006" key="4">
    <source>
        <dbReference type="Google" id="ProtNLM"/>
    </source>
</evidence>
<reference evidence="2 3" key="1">
    <citation type="submission" date="2012-02" db="EMBL/GenBank/DDBJ databases">
        <title>Complete genome sequence of Caldilinea aerophila DSM 14535 (= NBRC 102666).</title>
        <authorList>
            <person name="Oguchi A."/>
            <person name="Hosoyama A."/>
            <person name="Sekine M."/>
            <person name="Fukai R."/>
            <person name="Kato Y."/>
            <person name="Nakamura S."/>
            <person name="Hanada S."/>
            <person name="Yamazaki S."/>
            <person name="Fujita N."/>
        </authorList>
    </citation>
    <scope>NUCLEOTIDE SEQUENCE [LARGE SCALE GENOMIC DNA]</scope>
    <source>
        <strain evidence="3">DSM 14535 / JCM 11387 / NBRC 104270 / STL-6-O1</strain>
    </source>
</reference>
<feature type="transmembrane region" description="Helical" evidence="1">
    <location>
        <begin position="30"/>
        <end position="51"/>
    </location>
</feature>
<dbReference type="OrthoDB" id="6076941at2"/>
<dbReference type="Proteomes" id="UP000007880">
    <property type="component" value="Chromosome"/>
</dbReference>
<dbReference type="KEGG" id="cap:CLDAP_10310"/>
<evidence type="ECO:0000256" key="1">
    <source>
        <dbReference type="SAM" id="Phobius"/>
    </source>
</evidence>
<evidence type="ECO:0000313" key="3">
    <source>
        <dbReference type="Proteomes" id="UP000007880"/>
    </source>
</evidence>
<dbReference type="EMBL" id="AP012337">
    <property type="protein sequence ID" value="BAL99070.1"/>
    <property type="molecule type" value="Genomic_DNA"/>
</dbReference>
<keyword evidence="1" id="KW-0472">Membrane</keyword>
<dbReference type="AlphaFoldDB" id="I0I1D3"/>
<keyword evidence="1" id="KW-0812">Transmembrane</keyword>
<accession>I0I1D3</accession>
<dbReference type="SUPFAM" id="SSF54427">
    <property type="entry name" value="NTF2-like"/>
    <property type="match status" value="1"/>
</dbReference>
<proteinExistence type="predicted"/>
<dbReference type="HOGENOM" id="CLU_1486449_0_0_0"/>
<gene>
    <name evidence="2" type="ordered locus">CLDAP_10310</name>
</gene>
<name>I0I1D3_CALAS</name>
<evidence type="ECO:0000313" key="2">
    <source>
        <dbReference type="EMBL" id="BAL99070.1"/>
    </source>
</evidence>
<dbReference type="InterPro" id="IPR032710">
    <property type="entry name" value="NTF2-like_dom_sf"/>
</dbReference>